<keyword evidence="2" id="KW-1185">Reference proteome</keyword>
<accession>A0ACB8SR68</accession>
<sequence>MAVLSLPLSFTNSFWSQDYRKGLEVLYKKLEQGTVENDEILAFIRARADAEGNVAAALTHTAGTGSGFTADDGATLLMAFRGLQAETARQGEAHKAIAHELHTLVADPFQEWARGHRERLEASKSTMIDGFIRSYEHSQGDVIKLKNQYLSKVRKADEADDDAKFAPGAELSDKYTTSPRLAPRDRAAPARGASISERIAQRLKDIQRKTATATAAPQNELDSLVEQTEPKLDKGKGRAVEEPVLSVSPPPLSPPLPPAKLEIPKSSSPMPPEPPSPILLAGLSLPPSAISDLLSRAASELRLRPVRFPILGEYHCFTGEEFVVWLSENVEGLGGSFDRAEDAARDLTERDGLLRRIGELGNSFEPSDEAYYQFRQKAFELGRTPAPGQLLEPPMSPTKLAPVADNLIKRSNNFLNVVSKALSTNPNGEPPHVRARLEADAADRNYRIAVRKLDRQRLALEERIEEALKIMQKWEADRLRAVKTVLLQYHGTLSNLPKALEPSLERSNSHIAAYLPESDLSALIERYRTGPFRPHPQVYESVSHDESDVLFGIDLRRWADGGWNALHTGEEKKELVPPVLTALLEGLTESYAKLPNDEEKRKAWIYEVPLPAIHHLRESLNAVHGDDPIPSDLVKKYDTPVIASTVKLWMLELDPPLALWEGWDDLRRIYPNVGSAVKAEQDPNSEHQHIEALQAALQRLPKVHLYVLDAVVKHLRMLIDETKAQESDEVYTAKLALSVGRTILRPKFETGVSVQDRHPAMFFIDLIKYYSDILPPTIAKKKNETERKVPLRKRTAPVDMRMSRSRLSVGADAREWLAVQRASGNVPPPVPPIPSAAAPAAVPPPPPVPAPVAKPEAIQPAEEHTPSPVVAPTPIPAYVPPPPPLTESDVPTRPRFKSPPPETDDLPPRPTKFKEPDLDDVSPPPRPSFATPPPESEEGPASSPAAAAVVVSPPTPARRNSGSVSGRGSRSSSPAARIRSPVQPASPSPLSGKVDSRSTSPAVNEDQPINPGRASLSRTGSNAPRSPRGGRPPRTGGGGSVSAMVSNFNRNSVHGTSSPRAASPPQSAGGGYRGRRPQSGIVDEKRKSLTTLSRRTMESDAEDAVVG</sequence>
<evidence type="ECO:0000313" key="1">
    <source>
        <dbReference type="EMBL" id="KAI0058993.1"/>
    </source>
</evidence>
<organism evidence="1 2">
    <name type="scientific">Artomyces pyxidatus</name>
    <dbReference type="NCBI Taxonomy" id="48021"/>
    <lineage>
        <taxon>Eukaryota</taxon>
        <taxon>Fungi</taxon>
        <taxon>Dikarya</taxon>
        <taxon>Basidiomycota</taxon>
        <taxon>Agaricomycotina</taxon>
        <taxon>Agaricomycetes</taxon>
        <taxon>Russulales</taxon>
        <taxon>Auriscalpiaceae</taxon>
        <taxon>Artomyces</taxon>
    </lineage>
</organism>
<proteinExistence type="predicted"/>
<dbReference type="Proteomes" id="UP000814140">
    <property type="component" value="Unassembled WGS sequence"/>
</dbReference>
<reference evidence="1" key="1">
    <citation type="submission" date="2021-03" db="EMBL/GenBank/DDBJ databases">
        <authorList>
            <consortium name="DOE Joint Genome Institute"/>
            <person name="Ahrendt S."/>
            <person name="Looney B.P."/>
            <person name="Miyauchi S."/>
            <person name="Morin E."/>
            <person name="Drula E."/>
            <person name="Courty P.E."/>
            <person name="Chicoki N."/>
            <person name="Fauchery L."/>
            <person name="Kohler A."/>
            <person name="Kuo A."/>
            <person name="Labutti K."/>
            <person name="Pangilinan J."/>
            <person name="Lipzen A."/>
            <person name="Riley R."/>
            <person name="Andreopoulos W."/>
            <person name="He G."/>
            <person name="Johnson J."/>
            <person name="Barry K.W."/>
            <person name="Grigoriev I.V."/>
            <person name="Nagy L."/>
            <person name="Hibbett D."/>
            <person name="Henrissat B."/>
            <person name="Matheny P.B."/>
            <person name="Labbe J."/>
            <person name="Martin F."/>
        </authorList>
    </citation>
    <scope>NUCLEOTIDE SEQUENCE</scope>
    <source>
        <strain evidence="1">HHB10654</strain>
    </source>
</reference>
<reference evidence="1" key="2">
    <citation type="journal article" date="2022" name="New Phytol.">
        <title>Evolutionary transition to the ectomycorrhizal habit in the genomes of a hyperdiverse lineage of mushroom-forming fungi.</title>
        <authorList>
            <person name="Looney B."/>
            <person name="Miyauchi S."/>
            <person name="Morin E."/>
            <person name="Drula E."/>
            <person name="Courty P.E."/>
            <person name="Kohler A."/>
            <person name="Kuo A."/>
            <person name="LaButti K."/>
            <person name="Pangilinan J."/>
            <person name="Lipzen A."/>
            <person name="Riley R."/>
            <person name="Andreopoulos W."/>
            <person name="He G."/>
            <person name="Johnson J."/>
            <person name="Nolan M."/>
            <person name="Tritt A."/>
            <person name="Barry K.W."/>
            <person name="Grigoriev I.V."/>
            <person name="Nagy L.G."/>
            <person name="Hibbett D."/>
            <person name="Henrissat B."/>
            <person name="Matheny P.B."/>
            <person name="Labbe J."/>
            <person name="Martin F.M."/>
        </authorList>
    </citation>
    <scope>NUCLEOTIDE SEQUENCE</scope>
    <source>
        <strain evidence="1">HHB10654</strain>
    </source>
</reference>
<name>A0ACB8SR68_9AGAM</name>
<gene>
    <name evidence="1" type="ORF">BV25DRAFT_1890544</name>
</gene>
<protein>
    <submittedName>
        <fullName evidence="1">Uncharacterized protein</fullName>
    </submittedName>
</protein>
<evidence type="ECO:0000313" key="2">
    <source>
        <dbReference type="Proteomes" id="UP000814140"/>
    </source>
</evidence>
<dbReference type="EMBL" id="MU277230">
    <property type="protein sequence ID" value="KAI0058993.1"/>
    <property type="molecule type" value="Genomic_DNA"/>
</dbReference>
<comment type="caution">
    <text evidence="1">The sequence shown here is derived from an EMBL/GenBank/DDBJ whole genome shotgun (WGS) entry which is preliminary data.</text>
</comment>